<evidence type="ECO:0000256" key="6">
    <source>
        <dbReference type="ARBA" id="ARBA00023136"/>
    </source>
</evidence>
<evidence type="ECO:0000256" key="2">
    <source>
        <dbReference type="ARBA" id="ARBA00009425"/>
    </source>
</evidence>
<evidence type="ECO:0000256" key="3">
    <source>
        <dbReference type="ARBA" id="ARBA00022475"/>
    </source>
</evidence>
<dbReference type="AlphaFoldDB" id="A0A2U3AHX9"/>
<sequence>MKMNNVILKTTTQVVFFIIFLFSIHIFLAGHFAPGGGFVGGLLTASALVLLLLTYDLKTVKNLLPINYMTLTAVGLLLALGTASLSAFFGEAFFMHYFDHFNIPLLGDTELHTAMIFDLGVYFVVVGVTMIIIQSIGGDE</sequence>
<dbReference type="RefSeq" id="WP_109307216.1">
    <property type="nucleotide sequence ID" value="NZ_BJUF01000035.1"/>
</dbReference>
<comment type="subcellular location">
    <subcellularLocation>
        <location evidence="1">Cell membrane</location>
        <topology evidence="1">Multi-pass membrane protein</topology>
    </subcellularLocation>
</comment>
<dbReference type="Proteomes" id="UP000245938">
    <property type="component" value="Unassembled WGS sequence"/>
</dbReference>
<evidence type="ECO:0000313" key="9">
    <source>
        <dbReference type="EMBL" id="PWI24159.1"/>
    </source>
</evidence>
<gene>
    <name evidence="9" type="ORF">DEX24_14945</name>
</gene>
<comment type="similarity">
    <text evidence="2">Belongs to the CPA3 antiporters (TC 2.A.63) subunit B family.</text>
</comment>
<feature type="transmembrane region" description="Helical" evidence="7">
    <location>
        <begin position="12"/>
        <end position="32"/>
    </location>
</feature>
<protein>
    <submittedName>
        <fullName evidence="9">Na(+)/H(+) antiporter subunit B</fullName>
    </submittedName>
</protein>
<keyword evidence="10" id="KW-1185">Reference proteome</keyword>
<reference evidence="9 10" key="1">
    <citation type="submission" date="2018-05" db="EMBL/GenBank/DDBJ databases">
        <title>Kurthia sibirica genome sequence.</title>
        <authorList>
            <person name="Maclea K.S."/>
            <person name="Goen A.E."/>
        </authorList>
    </citation>
    <scope>NUCLEOTIDE SEQUENCE [LARGE SCALE GENOMIC DNA]</scope>
    <source>
        <strain evidence="9 10">ATCC 49154</strain>
    </source>
</reference>
<evidence type="ECO:0000313" key="10">
    <source>
        <dbReference type="Proteomes" id="UP000245938"/>
    </source>
</evidence>
<feature type="domain" description="Na+/H+ antiporter MnhB subunit-related protein" evidence="8">
    <location>
        <begin position="7"/>
        <end position="130"/>
    </location>
</feature>
<keyword evidence="4 7" id="KW-0812">Transmembrane</keyword>
<dbReference type="GO" id="GO:0005886">
    <property type="term" value="C:plasma membrane"/>
    <property type="evidence" value="ECO:0007669"/>
    <property type="project" value="UniProtKB-SubCell"/>
</dbReference>
<dbReference type="Pfam" id="PF04039">
    <property type="entry name" value="MnhB"/>
    <property type="match status" value="1"/>
</dbReference>
<keyword evidence="3" id="KW-1003">Cell membrane</keyword>
<evidence type="ECO:0000259" key="8">
    <source>
        <dbReference type="Pfam" id="PF04039"/>
    </source>
</evidence>
<dbReference type="NCBIfam" id="NF009223">
    <property type="entry name" value="PRK12573.1"/>
    <property type="match status" value="1"/>
</dbReference>
<proteinExistence type="inferred from homology"/>
<feature type="transmembrane region" description="Helical" evidence="7">
    <location>
        <begin position="69"/>
        <end position="94"/>
    </location>
</feature>
<organism evidence="9 10">
    <name type="scientific">Kurthia sibirica</name>
    <dbReference type="NCBI Taxonomy" id="202750"/>
    <lineage>
        <taxon>Bacteria</taxon>
        <taxon>Bacillati</taxon>
        <taxon>Bacillota</taxon>
        <taxon>Bacilli</taxon>
        <taxon>Bacillales</taxon>
        <taxon>Caryophanaceae</taxon>
        <taxon>Kurthia</taxon>
    </lineage>
</organism>
<dbReference type="InterPro" id="IPR050622">
    <property type="entry name" value="CPA3_antiporter_subunitB"/>
</dbReference>
<evidence type="ECO:0000256" key="5">
    <source>
        <dbReference type="ARBA" id="ARBA00022989"/>
    </source>
</evidence>
<keyword evidence="6 7" id="KW-0472">Membrane</keyword>
<evidence type="ECO:0000256" key="7">
    <source>
        <dbReference type="SAM" id="Phobius"/>
    </source>
</evidence>
<dbReference type="OrthoDB" id="9798859at2"/>
<feature type="transmembrane region" description="Helical" evidence="7">
    <location>
        <begin position="114"/>
        <end position="133"/>
    </location>
</feature>
<name>A0A2U3AHX9_9BACL</name>
<dbReference type="PANTHER" id="PTHR33932:SF4">
    <property type="entry name" value="NA(+)_H(+) ANTIPORTER SUBUNIT B"/>
    <property type="match status" value="1"/>
</dbReference>
<evidence type="ECO:0000256" key="4">
    <source>
        <dbReference type="ARBA" id="ARBA00022692"/>
    </source>
</evidence>
<dbReference type="EMBL" id="QFVR01000027">
    <property type="protein sequence ID" value="PWI24159.1"/>
    <property type="molecule type" value="Genomic_DNA"/>
</dbReference>
<feature type="transmembrane region" description="Helical" evidence="7">
    <location>
        <begin position="38"/>
        <end position="57"/>
    </location>
</feature>
<accession>A0A2U3AHX9</accession>
<comment type="caution">
    <text evidence="9">The sequence shown here is derived from an EMBL/GenBank/DDBJ whole genome shotgun (WGS) entry which is preliminary data.</text>
</comment>
<dbReference type="InterPro" id="IPR007182">
    <property type="entry name" value="MnhB"/>
</dbReference>
<evidence type="ECO:0000256" key="1">
    <source>
        <dbReference type="ARBA" id="ARBA00004651"/>
    </source>
</evidence>
<dbReference type="PANTHER" id="PTHR33932">
    <property type="entry name" value="NA(+)/H(+) ANTIPORTER SUBUNIT B"/>
    <property type="match status" value="1"/>
</dbReference>
<keyword evidence="5 7" id="KW-1133">Transmembrane helix</keyword>